<dbReference type="AlphaFoldDB" id="A0A6A6P579"/>
<reference evidence="1" key="1">
    <citation type="journal article" date="2020" name="Stud. Mycol.">
        <title>101 Dothideomycetes genomes: a test case for predicting lifestyles and emergence of pathogens.</title>
        <authorList>
            <person name="Haridas S."/>
            <person name="Albert R."/>
            <person name="Binder M."/>
            <person name="Bloem J."/>
            <person name="Labutti K."/>
            <person name="Salamov A."/>
            <person name="Andreopoulos B."/>
            <person name="Baker S."/>
            <person name="Barry K."/>
            <person name="Bills G."/>
            <person name="Bluhm B."/>
            <person name="Cannon C."/>
            <person name="Castanera R."/>
            <person name="Culley D."/>
            <person name="Daum C."/>
            <person name="Ezra D."/>
            <person name="Gonzalez J."/>
            <person name="Henrissat B."/>
            <person name="Kuo A."/>
            <person name="Liang C."/>
            <person name="Lipzen A."/>
            <person name="Lutzoni F."/>
            <person name="Magnuson J."/>
            <person name="Mondo S."/>
            <person name="Nolan M."/>
            <person name="Ohm R."/>
            <person name="Pangilinan J."/>
            <person name="Park H.-J."/>
            <person name="Ramirez L."/>
            <person name="Alfaro M."/>
            <person name="Sun H."/>
            <person name="Tritt A."/>
            <person name="Yoshinaga Y."/>
            <person name="Zwiers L.-H."/>
            <person name="Turgeon B."/>
            <person name="Goodwin S."/>
            <person name="Spatafora J."/>
            <person name="Crous P."/>
            <person name="Grigoriev I."/>
        </authorList>
    </citation>
    <scope>NUCLEOTIDE SEQUENCE</scope>
    <source>
        <strain evidence="1">ATCC 16933</strain>
    </source>
</reference>
<name>A0A6A6P579_9PEZI</name>
<sequence length="153" mass="16910">MSHSQQRSAAPHNRSAEQTRELNVLADWPEELSSIHLHTLVLRMPHASCSSSVCTGRPRILFPAEGARRQCWRWRWWTARLVPEAVGRGRGAVMGWLVCVVGAHGYCTWVLAVGARAVEGATSMSEALVVVRLGSREQVEGVDGARHTMECKV</sequence>
<dbReference type="EMBL" id="MU001676">
    <property type="protein sequence ID" value="KAF2459151.1"/>
    <property type="molecule type" value="Genomic_DNA"/>
</dbReference>
<accession>A0A6A6P579</accession>
<proteinExistence type="predicted"/>
<evidence type="ECO:0000313" key="2">
    <source>
        <dbReference type="Proteomes" id="UP000799766"/>
    </source>
</evidence>
<gene>
    <name evidence="1" type="ORF">BDY21DRAFT_202284</name>
</gene>
<keyword evidence="2" id="KW-1185">Reference proteome</keyword>
<evidence type="ECO:0000313" key="1">
    <source>
        <dbReference type="EMBL" id="KAF2459151.1"/>
    </source>
</evidence>
<dbReference type="Proteomes" id="UP000799766">
    <property type="component" value="Unassembled WGS sequence"/>
</dbReference>
<organism evidence="1 2">
    <name type="scientific">Lineolata rhizophorae</name>
    <dbReference type="NCBI Taxonomy" id="578093"/>
    <lineage>
        <taxon>Eukaryota</taxon>
        <taxon>Fungi</taxon>
        <taxon>Dikarya</taxon>
        <taxon>Ascomycota</taxon>
        <taxon>Pezizomycotina</taxon>
        <taxon>Dothideomycetes</taxon>
        <taxon>Dothideomycetes incertae sedis</taxon>
        <taxon>Lineolatales</taxon>
        <taxon>Lineolataceae</taxon>
        <taxon>Lineolata</taxon>
    </lineage>
</organism>
<protein>
    <submittedName>
        <fullName evidence="1">Uncharacterized protein</fullName>
    </submittedName>
</protein>